<evidence type="ECO:0000259" key="2">
    <source>
        <dbReference type="PROSITE" id="PS50206"/>
    </source>
</evidence>
<reference evidence="3" key="1">
    <citation type="journal article" date="2023" name="Int. J. Syst. Evol. Microbiol.">
        <title>Mesoterricola silvestris gen. nov., sp. nov., Mesoterricola sediminis sp. nov., Geothrix oryzae sp. nov., Geothrix edaphica sp. nov., Geothrix rubra sp. nov., and Geothrix limicola sp. nov., six novel members of Acidobacteriota isolated from soils.</title>
        <authorList>
            <person name="Itoh H."/>
            <person name="Sugisawa Y."/>
            <person name="Mise K."/>
            <person name="Xu Z."/>
            <person name="Kuniyasu M."/>
            <person name="Ushijima N."/>
            <person name="Kawano K."/>
            <person name="Kobayashi E."/>
            <person name="Shiratori Y."/>
            <person name="Masuda Y."/>
            <person name="Senoo K."/>
        </authorList>
    </citation>
    <scope>NUCLEOTIDE SEQUENCE</scope>
    <source>
        <strain evidence="3">W786</strain>
    </source>
</reference>
<protein>
    <recommendedName>
        <fullName evidence="2">Rhodanese domain-containing protein</fullName>
    </recommendedName>
</protein>
<sequence length="170" mass="18577">MVVPPAVLMAMIQEATPVTAAGWTSRPEFLAPLGFGILLLLVLAVLKLPDFQSWRRARAHEVLLPIDLVQLNPGQPPAVVDVRTEAEFHGPKGHVRGALNIPLAGLVKHIGAHVADTKQLVVLVDWNDKLSHQAALLLEARGYRWVRPLKGGLRAWRAMDLPIAITGGRR</sequence>
<dbReference type="Gene3D" id="3.40.250.10">
    <property type="entry name" value="Rhodanese-like domain"/>
    <property type="match status" value="1"/>
</dbReference>
<keyword evidence="1" id="KW-0472">Membrane</keyword>
<evidence type="ECO:0000256" key="1">
    <source>
        <dbReference type="SAM" id="Phobius"/>
    </source>
</evidence>
<dbReference type="AlphaFoldDB" id="A0AA48HGK1"/>
<keyword evidence="1" id="KW-1133">Transmembrane helix</keyword>
<dbReference type="PANTHER" id="PTHR43031">
    <property type="entry name" value="FAD-DEPENDENT OXIDOREDUCTASE"/>
    <property type="match status" value="1"/>
</dbReference>
<accession>A0AA48HGK1</accession>
<dbReference type="PROSITE" id="PS50206">
    <property type="entry name" value="RHODANESE_3"/>
    <property type="match status" value="1"/>
</dbReference>
<feature type="transmembrane region" description="Helical" evidence="1">
    <location>
        <begin position="30"/>
        <end position="48"/>
    </location>
</feature>
<dbReference type="EMBL" id="AP027081">
    <property type="protein sequence ID" value="BDU77823.1"/>
    <property type="molecule type" value="Genomic_DNA"/>
</dbReference>
<dbReference type="SUPFAM" id="SSF52821">
    <property type="entry name" value="Rhodanese/Cell cycle control phosphatase"/>
    <property type="match status" value="1"/>
</dbReference>
<keyword evidence="4" id="KW-1185">Reference proteome</keyword>
<dbReference type="InterPro" id="IPR036873">
    <property type="entry name" value="Rhodanese-like_dom_sf"/>
</dbReference>
<dbReference type="Proteomes" id="UP001228113">
    <property type="component" value="Chromosome"/>
</dbReference>
<gene>
    <name evidence="3" type="ORF">METESE_27810</name>
</gene>
<proteinExistence type="predicted"/>
<feature type="domain" description="Rhodanese" evidence="2">
    <location>
        <begin position="73"/>
        <end position="165"/>
    </location>
</feature>
<dbReference type="InterPro" id="IPR050229">
    <property type="entry name" value="GlpE_sulfurtransferase"/>
</dbReference>
<name>A0AA48HGK1_9BACT</name>
<dbReference type="CDD" id="cd00158">
    <property type="entry name" value="RHOD"/>
    <property type="match status" value="1"/>
</dbReference>
<evidence type="ECO:0000313" key="3">
    <source>
        <dbReference type="EMBL" id="BDU77823.1"/>
    </source>
</evidence>
<evidence type="ECO:0000313" key="4">
    <source>
        <dbReference type="Proteomes" id="UP001228113"/>
    </source>
</evidence>
<dbReference type="RefSeq" id="WP_279341863.1">
    <property type="nucleotide sequence ID" value="NZ_AP027081.1"/>
</dbReference>
<dbReference type="PANTHER" id="PTHR43031:SF7">
    <property type="entry name" value="NITRIC OXIDE REDUCTASE FLRD-NAD(+) REDUCTASE"/>
    <property type="match status" value="1"/>
</dbReference>
<dbReference type="InterPro" id="IPR001763">
    <property type="entry name" value="Rhodanese-like_dom"/>
</dbReference>
<dbReference type="Pfam" id="PF00581">
    <property type="entry name" value="Rhodanese"/>
    <property type="match status" value="1"/>
</dbReference>
<organism evidence="3 4">
    <name type="scientific">Mesoterricola sediminis</name>
    <dbReference type="NCBI Taxonomy" id="2927980"/>
    <lineage>
        <taxon>Bacteria</taxon>
        <taxon>Pseudomonadati</taxon>
        <taxon>Acidobacteriota</taxon>
        <taxon>Holophagae</taxon>
        <taxon>Holophagales</taxon>
        <taxon>Holophagaceae</taxon>
        <taxon>Mesoterricola</taxon>
    </lineage>
</organism>
<keyword evidence="1" id="KW-0812">Transmembrane</keyword>
<dbReference type="KEGG" id="msea:METESE_27810"/>
<dbReference type="SMART" id="SM00450">
    <property type="entry name" value="RHOD"/>
    <property type="match status" value="1"/>
</dbReference>